<dbReference type="EMBL" id="DVLP01000086">
    <property type="protein sequence ID" value="HIT74545.1"/>
    <property type="molecule type" value="Genomic_DNA"/>
</dbReference>
<keyword evidence="1" id="KW-1133">Transmembrane helix</keyword>
<accession>A0A9D1GXY7</accession>
<proteinExistence type="predicted"/>
<evidence type="ECO:0000313" key="2">
    <source>
        <dbReference type="EMBL" id="HIT74545.1"/>
    </source>
</evidence>
<keyword evidence="1" id="KW-0472">Membrane</keyword>
<sequence length="392" mass="41204">METASTDGRGTQAGTRGDRPPVLDLGLVISSLARSLPAAIVIGLVVGVLAGIIASTFRDEYTATTTVNVATPGREERDAATMEALAAGMSEYVTDERARFFIEEGVGEPVTLYGLRPSVTVTTSKIPGLLEVNTRSQSGPLNAAKMGDLAVEAMNLRSVEAREQILEPVSEAAQKEVDRLNEQIDARRRLDRQADTSDLLALIYEARAGAEQLRTAYPVATIVAQSGGTGPSWPKPFQTGLVAGLATTALAVLVLGLARLRRGRRTDSIWARSAGHRHSATVDIDQSSRTGFPPLTEAAVTAVLSAGGTVVVLGDVDPVEAPRASGAQEGRSVGASFDDPWWREVPATDVDLGIVVVDNRSADGKAAEAALASFAEVGVPARVAVRLQETMK</sequence>
<reference evidence="2" key="2">
    <citation type="journal article" date="2021" name="PeerJ">
        <title>Extensive microbial diversity within the chicken gut microbiome revealed by metagenomics and culture.</title>
        <authorList>
            <person name="Gilroy R."/>
            <person name="Ravi A."/>
            <person name="Getino M."/>
            <person name="Pursley I."/>
            <person name="Horton D.L."/>
            <person name="Alikhan N.F."/>
            <person name="Baker D."/>
            <person name="Gharbi K."/>
            <person name="Hall N."/>
            <person name="Watson M."/>
            <person name="Adriaenssens E.M."/>
            <person name="Foster-Nyarko E."/>
            <person name="Jarju S."/>
            <person name="Secka A."/>
            <person name="Antonio M."/>
            <person name="Oren A."/>
            <person name="Chaudhuri R.R."/>
            <person name="La Ragione R."/>
            <person name="Hildebrand F."/>
            <person name="Pallen M.J."/>
        </authorList>
    </citation>
    <scope>NUCLEOTIDE SEQUENCE</scope>
    <source>
        <strain evidence="2">ChiGjej1B1-24693</strain>
    </source>
</reference>
<gene>
    <name evidence="2" type="ORF">IAA98_03080</name>
</gene>
<evidence type="ECO:0000313" key="3">
    <source>
        <dbReference type="Proteomes" id="UP000886842"/>
    </source>
</evidence>
<feature type="transmembrane region" description="Helical" evidence="1">
    <location>
        <begin position="36"/>
        <end position="57"/>
    </location>
</feature>
<comment type="caution">
    <text evidence="2">The sequence shown here is derived from an EMBL/GenBank/DDBJ whole genome shotgun (WGS) entry which is preliminary data.</text>
</comment>
<feature type="transmembrane region" description="Helical" evidence="1">
    <location>
        <begin position="241"/>
        <end position="260"/>
    </location>
</feature>
<dbReference type="AlphaFoldDB" id="A0A9D1GXY7"/>
<protein>
    <recommendedName>
        <fullName evidence="4">Capsular polysaccharide biosynthesis protein</fullName>
    </recommendedName>
</protein>
<evidence type="ECO:0008006" key="4">
    <source>
        <dbReference type="Google" id="ProtNLM"/>
    </source>
</evidence>
<keyword evidence="1" id="KW-0812">Transmembrane</keyword>
<organism evidence="2 3">
    <name type="scientific">Candidatus Avipropionibacterium avicola</name>
    <dbReference type="NCBI Taxonomy" id="2840701"/>
    <lineage>
        <taxon>Bacteria</taxon>
        <taxon>Bacillati</taxon>
        <taxon>Actinomycetota</taxon>
        <taxon>Actinomycetes</taxon>
        <taxon>Propionibacteriales</taxon>
        <taxon>Propionibacteriaceae</taxon>
        <taxon>Propionibacteriaceae incertae sedis</taxon>
        <taxon>Candidatus Avipropionibacterium</taxon>
    </lineage>
</organism>
<reference evidence="2" key="1">
    <citation type="submission" date="2020-10" db="EMBL/GenBank/DDBJ databases">
        <authorList>
            <person name="Gilroy R."/>
        </authorList>
    </citation>
    <scope>NUCLEOTIDE SEQUENCE</scope>
    <source>
        <strain evidence="2">ChiGjej1B1-24693</strain>
    </source>
</reference>
<name>A0A9D1GXY7_9ACTN</name>
<dbReference type="Proteomes" id="UP000886842">
    <property type="component" value="Unassembled WGS sequence"/>
</dbReference>
<evidence type="ECO:0000256" key="1">
    <source>
        <dbReference type="SAM" id="Phobius"/>
    </source>
</evidence>